<keyword evidence="1" id="KW-1133">Transmembrane helix</keyword>
<dbReference type="SUPFAM" id="SSF48452">
    <property type="entry name" value="TPR-like"/>
    <property type="match status" value="1"/>
</dbReference>
<gene>
    <name evidence="2" type="ORF">CLV43_103491</name>
</gene>
<keyword evidence="1" id="KW-0812">Transmembrane</keyword>
<name>A0A2T0TDJ9_9PSEU</name>
<protein>
    <submittedName>
        <fullName evidence="2">Tetratricopeptide repeat protein</fullName>
    </submittedName>
</protein>
<dbReference type="AlphaFoldDB" id="A0A2T0TDJ9"/>
<dbReference type="Proteomes" id="UP000239494">
    <property type="component" value="Unassembled WGS sequence"/>
</dbReference>
<evidence type="ECO:0000313" key="3">
    <source>
        <dbReference type="Proteomes" id="UP000239494"/>
    </source>
</evidence>
<comment type="caution">
    <text evidence="2">The sequence shown here is derived from an EMBL/GenBank/DDBJ whole genome shotgun (WGS) entry which is preliminary data.</text>
</comment>
<keyword evidence="3" id="KW-1185">Reference proteome</keyword>
<accession>A0A2T0TDJ9</accession>
<reference evidence="2 3" key="1">
    <citation type="submission" date="2018-03" db="EMBL/GenBank/DDBJ databases">
        <title>Genomic Encyclopedia of Archaeal and Bacterial Type Strains, Phase II (KMG-II): from individual species to whole genera.</title>
        <authorList>
            <person name="Goeker M."/>
        </authorList>
    </citation>
    <scope>NUCLEOTIDE SEQUENCE [LARGE SCALE GENOMIC DNA]</scope>
    <source>
        <strain evidence="2 3">DSM 44720</strain>
    </source>
</reference>
<feature type="transmembrane region" description="Helical" evidence="1">
    <location>
        <begin position="42"/>
        <end position="61"/>
    </location>
</feature>
<proteinExistence type="predicted"/>
<evidence type="ECO:0000256" key="1">
    <source>
        <dbReference type="SAM" id="Phobius"/>
    </source>
</evidence>
<organism evidence="2 3">
    <name type="scientific">Umezawaea tangerina</name>
    <dbReference type="NCBI Taxonomy" id="84725"/>
    <lineage>
        <taxon>Bacteria</taxon>
        <taxon>Bacillati</taxon>
        <taxon>Actinomycetota</taxon>
        <taxon>Actinomycetes</taxon>
        <taxon>Pseudonocardiales</taxon>
        <taxon>Pseudonocardiaceae</taxon>
        <taxon>Umezawaea</taxon>
    </lineage>
</organism>
<dbReference type="EMBL" id="PVTF01000003">
    <property type="protein sequence ID" value="PRY43742.1"/>
    <property type="molecule type" value="Genomic_DNA"/>
</dbReference>
<dbReference type="Pfam" id="PF13432">
    <property type="entry name" value="TPR_16"/>
    <property type="match status" value="1"/>
</dbReference>
<dbReference type="InterPro" id="IPR011990">
    <property type="entry name" value="TPR-like_helical_dom_sf"/>
</dbReference>
<keyword evidence="1" id="KW-0472">Membrane</keyword>
<dbReference type="Gene3D" id="1.25.40.10">
    <property type="entry name" value="Tetratricopeptide repeat domain"/>
    <property type="match status" value="1"/>
</dbReference>
<evidence type="ECO:0000313" key="2">
    <source>
        <dbReference type="EMBL" id="PRY43742.1"/>
    </source>
</evidence>
<dbReference type="SMART" id="SM00028">
    <property type="entry name" value="TPR"/>
    <property type="match status" value="4"/>
</dbReference>
<dbReference type="InterPro" id="IPR019734">
    <property type="entry name" value="TPR_rpt"/>
</dbReference>
<sequence>MVPMSTELRRARTAFLSGCVVLVLGAAVAVFAAVDKAVALPVGAVPVALLFMVVGVLAAVYGKRAEWAEKKAKAEREWRTAIGPLLRQWPLPAVRLTSDVDFGATRTRHTEGANPYVPRAADRPLRYALGARRFVLLRGESKAGKSRTLAEAVRHAHPEAEMVLPRDAKAVAELSRLEPALPLGDNAVVLLDDLSSADLEQLTSAVLDFWAERAVLVGTITTARFESVLRTGAEVGVAARAALARATVVDLPFELSEAELAAAHEDYPDEIGLTDRSSIGEVLVGGEELVRKLRAGRRDSPAGQAVARAAVDVRRAGLRRPVTPAELTHLFPKYLERITVGVDPSPDLFAAGMLWASAPVASQVALVRRVGAGVEALDYVVEAEADAEMPDFLVPDLLAITGPADAYGIADAAYAAGKVDLARQGFRRAMEDPESLAAAAFSLGVVLAGSDDGAGAERAYGQAVEAGHSTYAYMAQVNLGFLLLNRGEVEEARTAFQAAADSRPLERGPRARVGLGEVLMVGEEYGEAEKLFRQVLGTEDPFNRAMALHGLGRALAAQGDVEGAREVYRRAVDCGHPEIAAWARGALGEGGV</sequence>
<dbReference type="Pfam" id="PF13374">
    <property type="entry name" value="TPR_10"/>
    <property type="match status" value="1"/>
</dbReference>